<dbReference type="Pfam" id="PF00059">
    <property type="entry name" value="Lectin_C"/>
    <property type="match status" value="1"/>
</dbReference>
<dbReference type="InterPro" id="IPR016186">
    <property type="entry name" value="C-type_lectin-like/link_sf"/>
</dbReference>
<dbReference type="InterPro" id="IPR050111">
    <property type="entry name" value="C-type_lectin/snaclec_domain"/>
</dbReference>
<dbReference type="SUPFAM" id="SSF56436">
    <property type="entry name" value="C-type lectin-like"/>
    <property type="match status" value="1"/>
</dbReference>
<dbReference type="InterPro" id="IPR018378">
    <property type="entry name" value="C-type_lectin_CS"/>
</dbReference>
<dbReference type="Proteomes" id="UP000472271">
    <property type="component" value="Chromosome 1"/>
</dbReference>
<dbReference type="InterPro" id="IPR001304">
    <property type="entry name" value="C-type_lectin-like"/>
</dbReference>
<dbReference type="Gene3D" id="3.10.100.10">
    <property type="entry name" value="Mannose-Binding Protein A, subunit A"/>
    <property type="match status" value="1"/>
</dbReference>
<evidence type="ECO:0000313" key="3">
    <source>
        <dbReference type="Ensembl" id="ENSSORP00005003898.1"/>
    </source>
</evidence>
<dbReference type="PROSITE" id="PS50041">
    <property type="entry name" value="C_TYPE_LECTIN_2"/>
    <property type="match status" value="1"/>
</dbReference>
<dbReference type="AlphaFoldDB" id="A0A672YH64"/>
<keyword evidence="1" id="KW-1015">Disulfide bond</keyword>
<dbReference type="SMART" id="SM00034">
    <property type="entry name" value="CLECT"/>
    <property type="match status" value="1"/>
</dbReference>
<dbReference type="Ensembl" id="ENSSORT00005004009.1">
    <property type="protein sequence ID" value="ENSSORP00005003898.1"/>
    <property type="gene ID" value="ENSSORG00005002367.1"/>
</dbReference>
<feature type="domain" description="C-type lectin" evidence="2">
    <location>
        <begin position="47"/>
        <end position="157"/>
    </location>
</feature>
<accession>A0A672YH64</accession>
<dbReference type="PROSITE" id="PS00615">
    <property type="entry name" value="C_TYPE_LECTIN_1"/>
    <property type="match status" value="1"/>
</dbReference>
<dbReference type="PANTHER" id="PTHR22803">
    <property type="entry name" value="MANNOSE, PHOSPHOLIPASE, LECTIN RECEPTOR RELATED"/>
    <property type="match status" value="1"/>
</dbReference>
<name>A0A672YH64_9TELE</name>
<protein>
    <recommendedName>
        <fullName evidence="2">C-type lectin domain-containing protein</fullName>
    </recommendedName>
</protein>
<dbReference type="CDD" id="cd00037">
    <property type="entry name" value="CLECT"/>
    <property type="match status" value="1"/>
</dbReference>
<evidence type="ECO:0000256" key="1">
    <source>
        <dbReference type="ARBA" id="ARBA00023157"/>
    </source>
</evidence>
<reference evidence="3" key="2">
    <citation type="submission" date="2025-08" db="UniProtKB">
        <authorList>
            <consortium name="Ensembl"/>
        </authorList>
    </citation>
    <scope>IDENTIFICATION</scope>
</reference>
<proteinExistence type="predicted"/>
<reference evidence="3" key="1">
    <citation type="submission" date="2019-06" db="EMBL/GenBank/DDBJ databases">
        <authorList>
            <consortium name="Wellcome Sanger Institute Data Sharing"/>
        </authorList>
    </citation>
    <scope>NUCLEOTIDE SEQUENCE [LARGE SCALE GENOMIC DNA]</scope>
</reference>
<sequence>MGLNIYDMNSILRMSELWLCVCSTAASEEAAAPEVRFNVCPGGWFSHGSRCFLFVNSPMSWYNAEEHCNALGGHLASATNPREYSFLQQMTMTGSQSIAWLGGFNLQGRWMWIDREGFYYTNWYSPSSSSSSPCMYLRSSNGWGNTQCGTSLRFICSKNAFGC</sequence>
<keyword evidence="4" id="KW-1185">Reference proteome</keyword>
<reference evidence="3" key="3">
    <citation type="submission" date="2025-09" db="UniProtKB">
        <authorList>
            <consortium name="Ensembl"/>
        </authorList>
    </citation>
    <scope>IDENTIFICATION</scope>
</reference>
<evidence type="ECO:0000313" key="4">
    <source>
        <dbReference type="Proteomes" id="UP000472271"/>
    </source>
</evidence>
<organism evidence="3 4">
    <name type="scientific">Sphaeramia orbicularis</name>
    <name type="common">orbiculate cardinalfish</name>
    <dbReference type="NCBI Taxonomy" id="375764"/>
    <lineage>
        <taxon>Eukaryota</taxon>
        <taxon>Metazoa</taxon>
        <taxon>Chordata</taxon>
        <taxon>Craniata</taxon>
        <taxon>Vertebrata</taxon>
        <taxon>Euteleostomi</taxon>
        <taxon>Actinopterygii</taxon>
        <taxon>Neopterygii</taxon>
        <taxon>Teleostei</taxon>
        <taxon>Neoteleostei</taxon>
        <taxon>Acanthomorphata</taxon>
        <taxon>Gobiaria</taxon>
        <taxon>Kurtiformes</taxon>
        <taxon>Apogonoidei</taxon>
        <taxon>Apogonidae</taxon>
        <taxon>Apogoninae</taxon>
        <taxon>Sphaeramia</taxon>
    </lineage>
</organism>
<evidence type="ECO:0000259" key="2">
    <source>
        <dbReference type="PROSITE" id="PS50041"/>
    </source>
</evidence>
<dbReference type="InterPro" id="IPR016187">
    <property type="entry name" value="CTDL_fold"/>
</dbReference>